<sequence>MRLVGDPDVLVSAAISLAGQPRATGADYLASGGLRDLTDPDPPVPSPRQFADLLTTS</sequence>
<organism evidence="2 3">
    <name type="scientific">Capillimicrobium parvum</name>
    <dbReference type="NCBI Taxonomy" id="2884022"/>
    <lineage>
        <taxon>Bacteria</taxon>
        <taxon>Bacillati</taxon>
        <taxon>Actinomycetota</taxon>
        <taxon>Thermoleophilia</taxon>
        <taxon>Solirubrobacterales</taxon>
        <taxon>Capillimicrobiaceae</taxon>
        <taxon>Capillimicrobium</taxon>
    </lineage>
</organism>
<dbReference type="RefSeq" id="WP_259311283.1">
    <property type="nucleotide sequence ID" value="NZ_CP087164.1"/>
</dbReference>
<keyword evidence="3" id="KW-1185">Reference proteome</keyword>
<reference evidence="2" key="1">
    <citation type="journal article" date="2022" name="Int. J. Syst. Evol. Microbiol.">
        <title>Pseudomonas aegrilactucae sp. nov. and Pseudomonas morbosilactucae sp. nov., pathogens causing bacterial rot of lettuce in Japan.</title>
        <authorList>
            <person name="Sawada H."/>
            <person name="Fujikawa T."/>
            <person name="Satou M."/>
        </authorList>
    </citation>
    <scope>NUCLEOTIDE SEQUENCE</scope>
    <source>
        <strain evidence="2">0166_1</strain>
    </source>
</reference>
<accession>A0A9E7C299</accession>
<gene>
    <name evidence="2" type="ORF">DSM104329_03643</name>
</gene>
<feature type="region of interest" description="Disordered" evidence="1">
    <location>
        <begin position="31"/>
        <end position="57"/>
    </location>
</feature>
<proteinExistence type="predicted"/>
<dbReference type="AlphaFoldDB" id="A0A9E7C299"/>
<evidence type="ECO:0000256" key="1">
    <source>
        <dbReference type="SAM" id="MobiDB-lite"/>
    </source>
</evidence>
<evidence type="ECO:0000313" key="3">
    <source>
        <dbReference type="Proteomes" id="UP001162834"/>
    </source>
</evidence>
<dbReference type="EMBL" id="CP087164">
    <property type="protein sequence ID" value="UGS37228.1"/>
    <property type="molecule type" value="Genomic_DNA"/>
</dbReference>
<dbReference type="KEGG" id="sbae:DSM104329_03643"/>
<name>A0A9E7C299_9ACTN</name>
<protein>
    <submittedName>
        <fullName evidence="2">Uncharacterized protein</fullName>
    </submittedName>
</protein>
<evidence type="ECO:0000313" key="2">
    <source>
        <dbReference type="EMBL" id="UGS37228.1"/>
    </source>
</evidence>
<dbReference type="Proteomes" id="UP001162834">
    <property type="component" value="Chromosome"/>
</dbReference>